<dbReference type="Proteomes" id="UP001174315">
    <property type="component" value="Unassembled WGS sequence"/>
</dbReference>
<feature type="transmembrane region" description="Helical" evidence="1">
    <location>
        <begin position="23"/>
        <end position="45"/>
    </location>
</feature>
<evidence type="ECO:0000313" key="2">
    <source>
        <dbReference type="EMBL" id="MDN8668361.1"/>
    </source>
</evidence>
<dbReference type="EMBL" id="JAUKNN010000005">
    <property type="protein sequence ID" value="MDN8668361.1"/>
    <property type="molecule type" value="Genomic_DNA"/>
</dbReference>
<proteinExistence type="predicted"/>
<comment type="caution">
    <text evidence="2">The sequence shown here is derived from an EMBL/GenBank/DDBJ whole genome shotgun (WGS) entry which is preliminary data.</text>
</comment>
<gene>
    <name evidence="2" type="ORF">Q0S36_03330</name>
</gene>
<organism evidence="2 3">
    <name type="scientific">Stenotrophomonas indicatrix</name>
    <dbReference type="NCBI Taxonomy" id="2045451"/>
    <lineage>
        <taxon>Bacteria</taxon>
        <taxon>Pseudomonadati</taxon>
        <taxon>Pseudomonadota</taxon>
        <taxon>Gammaproteobacteria</taxon>
        <taxon>Lysobacterales</taxon>
        <taxon>Lysobacteraceae</taxon>
        <taxon>Stenotrophomonas</taxon>
    </lineage>
</organism>
<keyword evidence="1" id="KW-1133">Transmembrane helix</keyword>
<keyword evidence="3" id="KW-1185">Reference proteome</keyword>
<evidence type="ECO:0000256" key="1">
    <source>
        <dbReference type="SAM" id="Phobius"/>
    </source>
</evidence>
<keyword evidence="1" id="KW-0812">Transmembrane</keyword>
<name>A0ABT8Q8Y7_9GAMM</name>
<keyword evidence="1" id="KW-0472">Membrane</keyword>
<evidence type="ECO:0008006" key="4">
    <source>
        <dbReference type="Google" id="ProtNLM"/>
    </source>
</evidence>
<evidence type="ECO:0000313" key="3">
    <source>
        <dbReference type="Proteomes" id="UP001174315"/>
    </source>
</evidence>
<reference evidence="2" key="1">
    <citation type="submission" date="2023-07" db="EMBL/GenBank/DDBJ databases">
        <title>Stenotrophomonas isolates from soil.</title>
        <authorList>
            <person name="Sharma V."/>
            <person name="Zur-Pinska J."/>
            <person name="Hay A.G."/>
        </authorList>
    </citation>
    <scope>NUCLEOTIDE SEQUENCE</scope>
    <source>
        <strain evidence="2">C2</strain>
    </source>
</reference>
<protein>
    <recommendedName>
        <fullName evidence="4">Oxidoreductase</fullName>
    </recommendedName>
</protein>
<feature type="transmembrane region" description="Helical" evidence="1">
    <location>
        <begin position="66"/>
        <end position="93"/>
    </location>
</feature>
<accession>A0ABT8Q8Y7</accession>
<feature type="transmembrane region" description="Helical" evidence="1">
    <location>
        <begin position="121"/>
        <end position="139"/>
    </location>
</feature>
<dbReference type="RefSeq" id="WP_099783281.1">
    <property type="nucleotide sequence ID" value="NZ_DAMAEN010000004.1"/>
</dbReference>
<sequence>MTQQSAPQEDQQAKAAVEAPPSLYLVALYQLVGGAFALYGMLKVYGPGVPEYQLLARMSLHHSLPYAVLVTAGLLNALAGIVIGVGIFARWAWVRPLFVVMLVETTVLQLVDMKMAGPFEFLTVGAIFCVSLYVAFLLYRDPADRYFRNRWR</sequence>